<dbReference type="CDD" id="cd07385">
    <property type="entry name" value="MPP_YkuE_C"/>
    <property type="match status" value="1"/>
</dbReference>
<name>A0ABP3JB59_9BACI</name>
<dbReference type="InterPro" id="IPR051158">
    <property type="entry name" value="Metallophosphoesterase_sf"/>
</dbReference>
<dbReference type="Gene3D" id="3.60.21.10">
    <property type="match status" value="1"/>
</dbReference>
<dbReference type="Proteomes" id="UP001501459">
    <property type="component" value="Unassembled WGS sequence"/>
</dbReference>
<comment type="caution">
    <text evidence="4">The sequence shown here is derived from an EMBL/GenBank/DDBJ whole genome shotgun (WGS) entry which is preliminary data.</text>
</comment>
<keyword evidence="5" id="KW-1185">Reference proteome</keyword>
<dbReference type="InterPro" id="IPR004843">
    <property type="entry name" value="Calcineurin-like_PHP"/>
</dbReference>
<proteinExistence type="predicted"/>
<dbReference type="RefSeq" id="WP_343754104.1">
    <property type="nucleotide sequence ID" value="NZ_BAAADM010000055.1"/>
</dbReference>
<organism evidence="4 5">
    <name type="scientific">Lentibacillus halophilus</name>
    <dbReference type="NCBI Taxonomy" id="295065"/>
    <lineage>
        <taxon>Bacteria</taxon>
        <taxon>Bacillati</taxon>
        <taxon>Bacillota</taxon>
        <taxon>Bacilli</taxon>
        <taxon>Bacillales</taxon>
        <taxon>Bacillaceae</taxon>
        <taxon>Lentibacillus</taxon>
    </lineage>
</organism>
<protein>
    <submittedName>
        <fullName evidence="4">Metallophosphoesterase</fullName>
    </submittedName>
</protein>
<evidence type="ECO:0000313" key="5">
    <source>
        <dbReference type="Proteomes" id="UP001501459"/>
    </source>
</evidence>
<reference evidence="5" key="1">
    <citation type="journal article" date="2019" name="Int. J. Syst. Evol. Microbiol.">
        <title>The Global Catalogue of Microorganisms (GCM) 10K type strain sequencing project: providing services to taxonomists for standard genome sequencing and annotation.</title>
        <authorList>
            <consortium name="The Broad Institute Genomics Platform"/>
            <consortium name="The Broad Institute Genome Sequencing Center for Infectious Disease"/>
            <person name="Wu L."/>
            <person name="Ma J."/>
        </authorList>
    </citation>
    <scope>NUCLEOTIDE SEQUENCE [LARGE SCALE GENOMIC DNA]</scope>
    <source>
        <strain evidence="5">JCM 12149</strain>
    </source>
</reference>
<accession>A0ABP3JB59</accession>
<evidence type="ECO:0000313" key="4">
    <source>
        <dbReference type="EMBL" id="GAA0447518.1"/>
    </source>
</evidence>
<evidence type="ECO:0000256" key="2">
    <source>
        <dbReference type="ARBA" id="ARBA00022801"/>
    </source>
</evidence>
<keyword evidence="1" id="KW-0479">Metal-binding</keyword>
<dbReference type="PANTHER" id="PTHR31302:SF31">
    <property type="entry name" value="PHOSPHODIESTERASE YAEI"/>
    <property type="match status" value="1"/>
</dbReference>
<keyword evidence="2" id="KW-0378">Hydrolase</keyword>
<dbReference type="SUPFAM" id="SSF56300">
    <property type="entry name" value="Metallo-dependent phosphatases"/>
    <property type="match status" value="1"/>
</dbReference>
<sequence>MKKRLVAVMTFIVGLIAVFTNIYRDTYVFKCKKNTFQSPKLPTNMSLTILQISDLHNHVFGANNERLLSAVTAAQADILVLTGDLIDRKTQSFNQVFYLIERLTASHSHVYFITGNHEIGNSQTSAFLHGLHRRHVTILNNRNATITINGLTINLAGVADASSGYDHPEAAFRALDTDDFTILLSHTPEIVELYAPESIPADLILSGHTHGGQVRLPLIGAILSADHTLFPKLVKGTYLLGPDRYLYIDSGLGTTRLPIRFLNQSQFSLLTITGK</sequence>
<evidence type="ECO:0000256" key="1">
    <source>
        <dbReference type="ARBA" id="ARBA00022723"/>
    </source>
</evidence>
<dbReference type="InterPro" id="IPR029052">
    <property type="entry name" value="Metallo-depent_PP-like"/>
</dbReference>
<feature type="domain" description="Calcineurin-like phosphoesterase" evidence="3">
    <location>
        <begin position="48"/>
        <end position="211"/>
    </location>
</feature>
<gene>
    <name evidence="4" type="ORF">GCM10008983_26960</name>
</gene>
<dbReference type="EMBL" id="BAAADM010000055">
    <property type="protein sequence ID" value="GAA0447518.1"/>
    <property type="molecule type" value="Genomic_DNA"/>
</dbReference>
<dbReference type="PANTHER" id="PTHR31302">
    <property type="entry name" value="TRANSMEMBRANE PROTEIN WITH METALLOPHOSPHOESTERASE DOMAIN-RELATED"/>
    <property type="match status" value="1"/>
</dbReference>
<dbReference type="Pfam" id="PF00149">
    <property type="entry name" value="Metallophos"/>
    <property type="match status" value="1"/>
</dbReference>
<evidence type="ECO:0000259" key="3">
    <source>
        <dbReference type="Pfam" id="PF00149"/>
    </source>
</evidence>